<feature type="region of interest" description="Disordered" evidence="1">
    <location>
        <begin position="428"/>
        <end position="526"/>
    </location>
</feature>
<dbReference type="Pfam" id="PF02205">
    <property type="entry name" value="WH2"/>
    <property type="match status" value="1"/>
</dbReference>
<dbReference type="InParanoid" id="A0A2P6MWX5"/>
<dbReference type="Proteomes" id="UP000241769">
    <property type="component" value="Unassembled WGS sequence"/>
</dbReference>
<reference evidence="4 5" key="1">
    <citation type="journal article" date="2018" name="Genome Biol. Evol.">
        <title>Multiple Roots of Fruiting Body Formation in Amoebozoa.</title>
        <authorList>
            <person name="Hillmann F."/>
            <person name="Forbes G."/>
            <person name="Novohradska S."/>
            <person name="Ferling I."/>
            <person name="Riege K."/>
            <person name="Groth M."/>
            <person name="Westermann M."/>
            <person name="Marz M."/>
            <person name="Spaller T."/>
            <person name="Winckler T."/>
            <person name="Schaap P."/>
            <person name="Glockner G."/>
        </authorList>
    </citation>
    <scope>NUCLEOTIDE SEQUENCE [LARGE SCALE GENOMIC DNA]</scope>
    <source>
        <strain evidence="4 5">Jena</strain>
    </source>
</reference>
<protein>
    <submittedName>
        <fullName evidence="4">Slowpoke-binding protein-like</fullName>
    </submittedName>
</protein>
<feature type="compositionally biased region" description="Pro residues" evidence="1">
    <location>
        <begin position="455"/>
        <end position="494"/>
    </location>
</feature>
<dbReference type="OrthoDB" id="10045021at2759"/>
<keyword evidence="5" id="KW-1185">Reference proteome</keyword>
<dbReference type="InterPro" id="IPR011009">
    <property type="entry name" value="Kinase-like_dom_sf"/>
</dbReference>
<keyword evidence="2" id="KW-1133">Transmembrane helix</keyword>
<gene>
    <name evidence="4" type="ORF">PROFUN_15205</name>
</gene>
<feature type="compositionally biased region" description="Basic and acidic residues" evidence="1">
    <location>
        <begin position="517"/>
        <end position="526"/>
    </location>
</feature>
<evidence type="ECO:0000256" key="1">
    <source>
        <dbReference type="SAM" id="MobiDB-lite"/>
    </source>
</evidence>
<sequence>MQCFPPSLYKACSGHTKAYKCFAENLQTDHRKQAFSVHSLINNPQHSFMGVELVLIATVATVSCLVLFIALCVGSSRSKEDSLPLTRHDELSTRSIKTTQRTKTQTLPSVSRDVKDLIGRDEITMIARQYLRSTEYGNSTYLENIGSRKNKYYFMVQDLQKQKHLLTVISVGEKAAQLLLSDPRKNNVRQIVQEASNPWLYSTSFNEYHREKGTSEKYLWLTRTGLYCVVRPFNEKGSLRDYIFNSNPTKAANQKHVIRNARFITDEKISLFGRQILEGLIYLKGQNIPMYNVHAGNIIVTNNYTIARITDYESDILDLQPRFQKMMKGKMPTNIEPSVVGFLGILYELDSYQLDDLPNEDFSPAVKKVLREVLKKSGDTKITLEDLADLPLFKNVQLYSDWDGTVVPHTQEMKRTLEAIQVNSDERLGLKIKSPKTTRVPTAAPKTTSEGTAPAPAPAPAPPAPAPPAPAPPSAPPPSAPPPSAPPPSAPPPASSDRSSLLQSISSFNSKGLKKTKTSDRSGPRV</sequence>
<dbReference type="Gene3D" id="1.10.510.10">
    <property type="entry name" value="Transferase(Phosphotransferase) domain 1"/>
    <property type="match status" value="1"/>
</dbReference>
<feature type="compositionally biased region" description="Low complexity" evidence="1">
    <location>
        <begin position="495"/>
        <end position="510"/>
    </location>
</feature>
<dbReference type="AlphaFoldDB" id="A0A2P6MWX5"/>
<evidence type="ECO:0000313" key="4">
    <source>
        <dbReference type="EMBL" id="PRP76211.1"/>
    </source>
</evidence>
<evidence type="ECO:0000256" key="2">
    <source>
        <dbReference type="SAM" id="Phobius"/>
    </source>
</evidence>
<dbReference type="STRING" id="1890364.A0A2P6MWX5"/>
<dbReference type="InterPro" id="IPR003124">
    <property type="entry name" value="WH2_dom"/>
</dbReference>
<dbReference type="EMBL" id="MDYQ01000341">
    <property type="protein sequence ID" value="PRP76211.1"/>
    <property type="molecule type" value="Genomic_DNA"/>
</dbReference>
<dbReference type="SUPFAM" id="SSF56112">
    <property type="entry name" value="Protein kinase-like (PK-like)"/>
    <property type="match status" value="1"/>
</dbReference>
<proteinExistence type="predicted"/>
<dbReference type="GO" id="GO:0003779">
    <property type="term" value="F:actin binding"/>
    <property type="evidence" value="ECO:0007669"/>
    <property type="project" value="InterPro"/>
</dbReference>
<accession>A0A2P6MWX5</accession>
<feature type="transmembrane region" description="Helical" evidence="2">
    <location>
        <begin position="53"/>
        <end position="73"/>
    </location>
</feature>
<feature type="domain" description="WH2" evidence="3">
    <location>
        <begin position="495"/>
        <end position="523"/>
    </location>
</feature>
<comment type="caution">
    <text evidence="4">The sequence shown here is derived from an EMBL/GenBank/DDBJ whole genome shotgun (WGS) entry which is preliminary data.</text>
</comment>
<keyword evidence="2" id="KW-0472">Membrane</keyword>
<evidence type="ECO:0000313" key="5">
    <source>
        <dbReference type="Proteomes" id="UP000241769"/>
    </source>
</evidence>
<feature type="compositionally biased region" description="Polar residues" evidence="1">
    <location>
        <begin position="435"/>
        <end position="451"/>
    </location>
</feature>
<name>A0A2P6MWX5_9EUKA</name>
<organism evidence="4 5">
    <name type="scientific">Planoprotostelium fungivorum</name>
    <dbReference type="NCBI Taxonomy" id="1890364"/>
    <lineage>
        <taxon>Eukaryota</taxon>
        <taxon>Amoebozoa</taxon>
        <taxon>Evosea</taxon>
        <taxon>Variosea</taxon>
        <taxon>Cavosteliida</taxon>
        <taxon>Cavosteliaceae</taxon>
        <taxon>Planoprotostelium</taxon>
    </lineage>
</organism>
<keyword evidence="2" id="KW-0812">Transmembrane</keyword>
<evidence type="ECO:0000259" key="3">
    <source>
        <dbReference type="Pfam" id="PF02205"/>
    </source>
</evidence>